<reference evidence="4" key="1">
    <citation type="submission" date="2015-02" db="EMBL/GenBank/DDBJ databases">
        <title>Genome Assembly of Bacillaceae bacterium MTCC 8252.</title>
        <authorList>
            <person name="Verma A."/>
            <person name="Khatri I."/>
            <person name="Mual P."/>
            <person name="Subramanian S."/>
            <person name="Krishnamurthi S."/>
        </authorList>
    </citation>
    <scope>NUCLEOTIDE SEQUENCE [LARGE SCALE GENOMIC DNA]</scope>
    <source>
        <strain evidence="4">MTCC 8252</strain>
    </source>
</reference>
<protein>
    <recommendedName>
        <fullName evidence="6">Nucleotidyltransferase-like domain-containing protein</fullName>
    </recommendedName>
</protein>
<dbReference type="AlphaFoldDB" id="A0A0F5I3Q8"/>
<dbReference type="InterPro" id="IPR029348">
    <property type="entry name" value="NTF-like"/>
</dbReference>
<keyword evidence="5" id="KW-1185">Reference proteome</keyword>
<comment type="caution">
    <text evidence="4">The sequence shown here is derived from an EMBL/GenBank/DDBJ whole genome shotgun (WGS) entry which is preliminary data.</text>
</comment>
<gene>
    <name evidence="4" type="ORF">QY95_01697</name>
</gene>
<dbReference type="Gene3D" id="1.20.120.330">
    <property type="entry name" value="Nucleotidyltransferases domain 2"/>
    <property type="match status" value="1"/>
</dbReference>
<dbReference type="Gene3D" id="1.10.10.10">
    <property type="entry name" value="Winged helix-like DNA-binding domain superfamily/Winged helix DNA-binding domain"/>
    <property type="match status" value="1"/>
</dbReference>
<accession>A0A0F5I3Q8</accession>
<dbReference type="InterPro" id="IPR054515">
    <property type="entry name" value="YgxA-like_substrate-bd"/>
</dbReference>
<dbReference type="STRING" id="1221996.QY95_01697"/>
<dbReference type="Proteomes" id="UP000031563">
    <property type="component" value="Unassembled WGS sequence"/>
</dbReference>
<feature type="domain" description="YgxA-like helix-turn-helix" evidence="2">
    <location>
        <begin position="224"/>
        <end position="285"/>
    </location>
</feature>
<feature type="domain" description="Nucleotidyltransferase-like" evidence="1">
    <location>
        <begin position="1"/>
        <end position="118"/>
    </location>
</feature>
<dbReference type="EMBL" id="JWIR02000030">
    <property type="protein sequence ID" value="KKB40314.1"/>
    <property type="molecule type" value="Genomic_DNA"/>
</dbReference>
<dbReference type="Pfam" id="PF14540">
    <property type="entry name" value="NTF-like"/>
    <property type="match status" value="1"/>
</dbReference>
<feature type="domain" description="YgxA-like substrate binding" evidence="3">
    <location>
        <begin position="119"/>
        <end position="218"/>
    </location>
</feature>
<dbReference type="Pfam" id="PF22339">
    <property type="entry name" value="YgxA-like_sub_bind"/>
    <property type="match status" value="1"/>
</dbReference>
<dbReference type="Pfam" id="PF18576">
    <property type="entry name" value="HTH_52"/>
    <property type="match status" value="1"/>
</dbReference>
<dbReference type="InterPro" id="IPR041143">
    <property type="entry name" value="YgxA_HTH"/>
</dbReference>
<evidence type="ECO:0000313" key="4">
    <source>
        <dbReference type="EMBL" id="KKB40314.1"/>
    </source>
</evidence>
<dbReference type="Gene3D" id="3.30.460.10">
    <property type="entry name" value="Beta Polymerase, domain 2"/>
    <property type="match status" value="1"/>
</dbReference>
<evidence type="ECO:0000313" key="5">
    <source>
        <dbReference type="Proteomes" id="UP000031563"/>
    </source>
</evidence>
<proteinExistence type="predicted"/>
<organism evidence="4 5">
    <name type="scientific">Bacillus thermotolerans</name>
    <name type="common">Quasibacillus thermotolerans</name>
    <dbReference type="NCBI Taxonomy" id="1221996"/>
    <lineage>
        <taxon>Bacteria</taxon>
        <taxon>Bacillati</taxon>
        <taxon>Bacillota</taxon>
        <taxon>Bacilli</taxon>
        <taxon>Bacillales</taxon>
        <taxon>Bacillaceae</taxon>
        <taxon>Bacillus</taxon>
    </lineage>
</organism>
<sequence>MEDILRPLYQERTSQQNTLGVVAIEKKEQEASFTEGFDAILLTIVKEAETPVFIKHYLYQEKKAALYIVTESRMKEWLLLGSNRKFIEWIYHGRVLFDRNEYIHEIKKEMREFPFFGRKIKMTIEFSKLIRRCTDGRAFFRNGQYLDAYNSVMHSLHHLARLAVIESGFYPEVTVWLQVKQIEPEIYKLYEELVTSDEELEKRLELLFIASDFLIHSRTENGAAHLLSILKEKEAWTFQELLDHPEIHYYAVDLSVLLEYLIEKSFVQEFRVETKGQGVYHRYYQAVAD</sequence>
<evidence type="ECO:0000259" key="2">
    <source>
        <dbReference type="Pfam" id="PF18576"/>
    </source>
</evidence>
<dbReference type="RefSeq" id="WP_039238716.1">
    <property type="nucleotide sequence ID" value="NZ_JWIQ02000083.1"/>
</dbReference>
<evidence type="ECO:0008006" key="6">
    <source>
        <dbReference type="Google" id="ProtNLM"/>
    </source>
</evidence>
<dbReference type="OrthoDB" id="2350973at2"/>
<name>A0A0F5I3Q8_BACTR</name>
<dbReference type="InterPro" id="IPR043519">
    <property type="entry name" value="NT_sf"/>
</dbReference>
<evidence type="ECO:0000259" key="3">
    <source>
        <dbReference type="Pfam" id="PF22339"/>
    </source>
</evidence>
<accession>A0A0F5HK28</accession>
<dbReference type="InterPro" id="IPR036388">
    <property type="entry name" value="WH-like_DNA-bd_sf"/>
</dbReference>
<evidence type="ECO:0000259" key="1">
    <source>
        <dbReference type="Pfam" id="PF14540"/>
    </source>
</evidence>